<evidence type="ECO:0000313" key="1">
    <source>
        <dbReference type="EMBL" id="CAF4762414.1"/>
    </source>
</evidence>
<comment type="caution">
    <text evidence="1">The sequence shown here is derived from an EMBL/GenBank/DDBJ whole genome shotgun (WGS) entry which is preliminary data.</text>
</comment>
<evidence type="ECO:0000313" key="2">
    <source>
        <dbReference type="Proteomes" id="UP000663866"/>
    </source>
</evidence>
<dbReference type="Proteomes" id="UP000663866">
    <property type="component" value="Unassembled WGS sequence"/>
</dbReference>
<name>A0A821M6R7_9BILA</name>
<reference evidence="1" key="1">
    <citation type="submission" date="2021-02" db="EMBL/GenBank/DDBJ databases">
        <authorList>
            <person name="Nowell W R."/>
        </authorList>
    </citation>
    <scope>NUCLEOTIDE SEQUENCE</scope>
</reference>
<protein>
    <submittedName>
        <fullName evidence="1">Uncharacterized protein</fullName>
    </submittedName>
</protein>
<dbReference type="AlphaFoldDB" id="A0A821M6R7"/>
<feature type="non-terminal residue" evidence="1">
    <location>
        <position position="68"/>
    </location>
</feature>
<sequence length="68" mass="7528">MCGRGTTADDSALSFDDPMISDAPKLIVFGTIPHSQPALISSHRETADRSERLRRYNLNDTFSTSMLL</sequence>
<proteinExistence type="predicted"/>
<accession>A0A821M6R7</accession>
<organism evidence="1 2">
    <name type="scientific">Rotaria magnacalcarata</name>
    <dbReference type="NCBI Taxonomy" id="392030"/>
    <lineage>
        <taxon>Eukaryota</taxon>
        <taxon>Metazoa</taxon>
        <taxon>Spiralia</taxon>
        <taxon>Gnathifera</taxon>
        <taxon>Rotifera</taxon>
        <taxon>Eurotatoria</taxon>
        <taxon>Bdelloidea</taxon>
        <taxon>Philodinida</taxon>
        <taxon>Philodinidae</taxon>
        <taxon>Rotaria</taxon>
    </lineage>
</organism>
<dbReference type="EMBL" id="CAJOBG010116808">
    <property type="protein sequence ID" value="CAF4762414.1"/>
    <property type="molecule type" value="Genomic_DNA"/>
</dbReference>
<keyword evidence="2" id="KW-1185">Reference proteome</keyword>
<gene>
    <name evidence="1" type="ORF">OVN521_LOCUS50535</name>
</gene>